<reference evidence="1" key="1">
    <citation type="submission" date="2018-11" db="EMBL/GenBank/DDBJ databases">
        <authorList>
            <consortium name="Genoscope - CEA"/>
            <person name="William W."/>
        </authorList>
    </citation>
    <scope>NUCLEOTIDE SEQUENCE</scope>
</reference>
<evidence type="ECO:0000313" key="1">
    <source>
        <dbReference type="EMBL" id="VDC75972.1"/>
    </source>
</evidence>
<sequence length="44" mass="5177">MEQFPILSLPPKVQGLVVKRVAHNSFEDLFRLRYLQGYAFVGRR</sequence>
<dbReference type="EMBL" id="LR031571">
    <property type="protein sequence ID" value="VDC75972.1"/>
    <property type="molecule type" value="Genomic_DNA"/>
</dbReference>
<proteinExistence type="predicted"/>
<accession>A0A3P5Z7Z7</accession>
<organism evidence="1">
    <name type="scientific">Brassica campestris</name>
    <name type="common">Field mustard</name>
    <dbReference type="NCBI Taxonomy" id="3711"/>
    <lineage>
        <taxon>Eukaryota</taxon>
        <taxon>Viridiplantae</taxon>
        <taxon>Streptophyta</taxon>
        <taxon>Embryophyta</taxon>
        <taxon>Tracheophyta</taxon>
        <taxon>Spermatophyta</taxon>
        <taxon>Magnoliopsida</taxon>
        <taxon>eudicotyledons</taxon>
        <taxon>Gunneridae</taxon>
        <taxon>Pentapetalae</taxon>
        <taxon>rosids</taxon>
        <taxon>malvids</taxon>
        <taxon>Brassicales</taxon>
        <taxon>Brassicaceae</taxon>
        <taxon>Brassiceae</taxon>
        <taxon>Brassica</taxon>
    </lineage>
</organism>
<gene>
    <name evidence="1" type="ORF">BRAA01T02474Z</name>
</gene>
<name>A0A3P5Z7Z7_BRACM</name>
<dbReference type="AlphaFoldDB" id="A0A3P5Z7Z7"/>
<protein>
    <submittedName>
        <fullName evidence="1">Uncharacterized protein</fullName>
    </submittedName>
</protein>